<dbReference type="Pfam" id="PF00899">
    <property type="entry name" value="ThiF"/>
    <property type="match status" value="1"/>
</dbReference>
<keyword evidence="11" id="KW-1185">Reference proteome</keyword>
<evidence type="ECO:0000256" key="8">
    <source>
        <dbReference type="ARBA" id="ARBA00022840"/>
    </source>
</evidence>
<dbReference type="AlphaFoldDB" id="A0A8I6R6V0"/>
<accession>A0A8I6R6V0</accession>
<dbReference type="EnsemblMetazoa" id="XM_014384299.2">
    <property type="protein sequence ID" value="XP_014239785.1"/>
    <property type="gene ID" value="LOC106661110"/>
</dbReference>
<organism evidence="10 11">
    <name type="scientific">Cimex lectularius</name>
    <name type="common">Bed bug</name>
    <name type="synonym">Acanthia lectularia</name>
    <dbReference type="NCBI Taxonomy" id="79782"/>
    <lineage>
        <taxon>Eukaryota</taxon>
        <taxon>Metazoa</taxon>
        <taxon>Ecdysozoa</taxon>
        <taxon>Arthropoda</taxon>
        <taxon>Hexapoda</taxon>
        <taxon>Insecta</taxon>
        <taxon>Pterygota</taxon>
        <taxon>Neoptera</taxon>
        <taxon>Paraneoptera</taxon>
        <taxon>Hemiptera</taxon>
        <taxon>Heteroptera</taxon>
        <taxon>Panheteroptera</taxon>
        <taxon>Cimicomorpha</taxon>
        <taxon>Cimicidae</taxon>
        <taxon>Cimex</taxon>
    </lineage>
</organism>
<dbReference type="OMA" id="MNIVKDY"/>
<dbReference type="InterPro" id="IPR045886">
    <property type="entry name" value="ThiF/MoeB/HesA"/>
</dbReference>
<dbReference type="SUPFAM" id="SSF69572">
    <property type="entry name" value="Activating enzymes of the ubiquitin-like proteins"/>
    <property type="match status" value="1"/>
</dbReference>
<keyword evidence="6" id="KW-0833">Ubl conjugation pathway</keyword>
<keyword evidence="8" id="KW-0067">ATP-binding</keyword>
<comment type="function">
    <text evidence="1">E1-like enzyme which activates UFM1.</text>
</comment>
<evidence type="ECO:0000256" key="2">
    <source>
        <dbReference type="ARBA" id="ARBA00005339"/>
    </source>
</evidence>
<dbReference type="KEGG" id="clec:106661110"/>
<dbReference type="Proteomes" id="UP000494040">
    <property type="component" value="Unassembled WGS sequence"/>
</dbReference>
<dbReference type="GO" id="GO:0071569">
    <property type="term" value="P:protein ufmylation"/>
    <property type="evidence" value="ECO:0007669"/>
    <property type="project" value="TreeGrafter"/>
</dbReference>
<evidence type="ECO:0000313" key="10">
    <source>
        <dbReference type="EnsemblMetazoa" id="XP_014239785.1"/>
    </source>
</evidence>
<dbReference type="InterPro" id="IPR000594">
    <property type="entry name" value="ThiF_NAD_FAD-bd"/>
</dbReference>
<evidence type="ECO:0000256" key="6">
    <source>
        <dbReference type="ARBA" id="ARBA00022786"/>
    </source>
</evidence>
<dbReference type="FunFam" id="3.40.50.720:FF:000066">
    <property type="entry name" value="Putative ubiquitin-like modifier-activating enzyme 5"/>
    <property type="match status" value="1"/>
</dbReference>
<proteinExistence type="inferred from homology"/>
<gene>
    <name evidence="10" type="primary">106661110</name>
</gene>
<evidence type="ECO:0000256" key="1">
    <source>
        <dbReference type="ARBA" id="ARBA00003700"/>
    </source>
</evidence>
<evidence type="ECO:0000256" key="5">
    <source>
        <dbReference type="ARBA" id="ARBA00022741"/>
    </source>
</evidence>
<dbReference type="GO" id="GO:0046872">
    <property type="term" value="F:metal ion binding"/>
    <property type="evidence" value="ECO:0007669"/>
    <property type="project" value="UniProtKB-KW"/>
</dbReference>
<dbReference type="PANTHER" id="PTHR10953:SF9">
    <property type="entry name" value="UBIQUITIN-LIKE MODIFIER-ACTIVATING ENZYME 5"/>
    <property type="match status" value="1"/>
</dbReference>
<name>A0A8I6R6V0_CIMLE</name>
<comment type="similarity">
    <text evidence="2">Belongs to the ubiquitin-activating E1 family. UBA5 subfamily.</text>
</comment>
<keyword evidence="7" id="KW-0862">Zinc</keyword>
<dbReference type="OrthoDB" id="206053at2759"/>
<evidence type="ECO:0000256" key="4">
    <source>
        <dbReference type="ARBA" id="ARBA00022723"/>
    </source>
</evidence>
<dbReference type="PANTHER" id="PTHR10953">
    <property type="entry name" value="UBIQUITIN-ACTIVATING ENZYME E1"/>
    <property type="match status" value="1"/>
</dbReference>
<evidence type="ECO:0000256" key="7">
    <source>
        <dbReference type="ARBA" id="ARBA00022833"/>
    </source>
</evidence>
<keyword evidence="4" id="KW-0479">Metal-binding</keyword>
<reference evidence="10" key="1">
    <citation type="submission" date="2022-01" db="UniProtKB">
        <authorList>
            <consortium name="EnsemblMetazoa"/>
        </authorList>
    </citation>
    <scope>IDENTIFICATION</scope>
</reference>
<dbReference type="GO" id="GO:0071566">
    <property type="term" value="F:UFM1 activating enzyme activity"/>
    <property type="evidence" value="ECO:0007669"/>
    <property type="project" value="TreeGrafter"/>
</dbReference>
<dbReference type="GO" id="GO:0005524">
    <property type="term" value="F:ATP binding"/>
    <property type="evidence" value="ECO:0007669"/>
    <property type="project" value="UniProtKB-KW"/>
</dbReference>
<keyword evidence="5" id="KW-0547">Nucleotide-binding</keyword>
<dbReference type="Gene3D" id="3.40.50.720">
    <property type="entry name" value="NAD(P)-binding Rossmann-like Domain"/>
    <property type="match status" value="1"/>
</dbReference>
<protein>
    <recommendedName>
        <fullName evidence="3">Ubiquitin-like modifier-activating enzyme 5</fullName>
    </recommendedName>
</protein>
<evidence type="ECO:0000256" key="3">
    <source>
        <dbReference type="ARBA" id="ARBA00016279"/>
    </source>
</evidence>
<evidence type="ECO:0000259" key="9">
    <source>
        <dbReference type="Pfam" id="PF00899"/>
    </source>
</evidence>
<dbReference type="InterPro" id="IPR035985">
    <property type="entry name" value="Ubiquitin-activating_enz"/>
</dbReference>
<dbReference type="InterPro" id="IPR029752">
    <property type="entry name" value="D-isomer_DH_CS1"/>
</dbReference>
<dbReference type="CDD" id="cd00757">
    <property type="entry name" value="ThiF_MoeB_HesA_family"/>
    <property type="match status" value="1"/>
</dbReference>
<sequence length="397" mass="43605">MSVEELQKTIADLRNELEREKSKNDVISRGKIEEMSSEVVDSNPYSRLMALKRMGIVSNYEKIRNFSVAVVGVGGVGSVTAEMLTRCGIGKLILYDYDKVELANMNRLFFQPHQAGLSKVEAAARTLSFINPDVVIETHNYNITTVDNFNQFMESIEHGGVESGTAVDIVLSCVDNFEARMAINAACNEINLPWFESGVAENAVSGHIQLIIPGETACFACAPPLLVASGIDEKSLKKDGVCAASLPTTMGIIAGFLVQNTLKKLLAFGEVTKYLGYSALNDFFPTMELRANPQCDDSFCRKRQEEYAAKPKEVKLQENKSDVVVHEDNDWGITLVDETPAETSGLQKKGAGDEVKLAEGLHRQFERDTTEFQEAGETVTVEGNVSIEELMAKLNSL</sequence>
<feature type="domain" description="THIF-type NAD/FAD binding fold" evidence="9">
    <location>
        <begin position="45"/>
        <end position="296"/>
    </location>
</feature>
<dbReference type="PROSITE" id="PS00065">
    <property type="entry name" value="D_2_HYDROXYACID_DH_1"/>
    <property type="match status" value="1"/>
</dbReference>
<evidence type="ECO:0000313" key="11">
    <source>
        <dbReference type="Proteomes" id="UP000494040"/>
    </source>
</evidence>
<dbReference type="GO" id="GO:0005829">
    <property type="term" value="C:cytosol"/>
    <property type="evidence" value="ECO:0007669"/>
    <property type="project" value="TreeGrafter"/>
</dbReference>